<dbReference type="PANTHER" id="PTHR36006:SF2">
    <property type="entry name" value="OS06G0704200 PROTEIN"/>
    <property type="match status" value="1"/>
</dbReference>
<evidence type="ECO:0000256" key="1">
    <source>
        <dbReference type="SAM" id="MobiDB-lite"/>
    </source>
</evidence>
<dbReference type="Proteomes" id="UP001345219">
    <property type="component" value="Chromosome 6"/>
</dbReference>
<name>A0AAN7K187_9MYRT</name>
<proteinExistence type="predicted"/>
<dbReference type="AlphaFoldDB" id="A0AAN7K187"/>
<keyword evidence="3" id="KW-1185">Reference proteome</keyword>
<feature type="region of interest" description="Disordered" evidence="1">
    <location>
        <begin position="65"/>
        <end position="103"/>
    </location>
</feature>
<reference evidence="2 3" key="1">
    <citation type="journal article" date="2023" name="Hortic Res">
        <title>Pangenome of water caltrop reveals structural variations and asymmetric subgenome divergence after allopolyploidization.</title>
        <authorList>
            <person name="Zhang X."/>
            <person name="Chen Y."/>
            <person name="Wang L."/>
            <person name="Yuan Y."/>
            <person name="Fang M."/>
            <person name="Shi L."/>
            <person name="Lu R."/>
            <person name="Comes H.P."/>
            <person name="Ma Y."/>
            <person name="Chen Y."/>
            <person name="Huang G."/>
            <person name="Zhou Y."/>
            <person name="Zheng Z."/>
            <person name="Qiu Y."/>
        </authorList>
    </citation>
    <scope>NUCLEOTIDE SEQUENCE [LARGE SCALE GENOMIC DNA]</scope>
    <source>
        <tissue evidence="2">Roots</tissue>
    </source>
</reference>
<organism evidence="2 3">
    <name type="scientific">Trapa incisa</name>
    <dbReference type="NCBI Taxonomy" id="236973"/>
    <lineage>
        <taxon>Eukaryota</taxon>
        <taxon>Viridiplantae</taxon>
        <taxon>Streptophyta</taxon>
        <taxon>Embryophyta</taxon>
        <taxon>Tracheophyta</taxon>
        <taxon>Spermatophyta</taxon>
        <taxon>Magnoliopsida</taxon>
        <taxon>eudicotyledons</taxon>
        <taxon>Gunneridae</taxon>
        <taxon>Pentapetalae</taxon>
        <taxon>rosids</taxon>
        <taxon>malvids</taxon>
        <taxon>Myrtales</taxon>
        <taxon>Lythraceae</taxon>
        <taxon>Trapa</taxon>
    </lineage>
</organism>
<gene>
    <name evidence="2" type="ORF">SAY87_006599</name>
</gene>
<protein>
    <submittedName>
        <fullName evidence="2">Uncharacterized protein</fullName>
    </submittedName>
</protein>
<comment type="caution">
    <text evidence="2">The sequence shown here is derived from an EMBL/GenBank/DDBJ whole genome shotgun (WGS) entry which is preliminary data.</text>
</comment>
<accession>A0AAN7K187</accession>
<dbReference type="EMBL" id="JAXIOK010000013">
    <property type="protein sequence ID" value="KAK4756472.1"/>
    <property type="molecule type" value="Genomic_DNA"/>
</dbReference>
<dbReference type="PANTHER" id="PTHR36006">
    <property type="entry name" value="BNAC02G25390D PROTEIN"/>
    <property type="match status" value="1"/>
</dbReference>
<sequence length="170" mass="18359">MLQLLNVNGWTMTVPINCSPSSTQQHSPSRLASAGIISRRSVAFASVAAIGWAWTAPSLSLQPAVSSAEPERESDTETLSNIPPELSGECPTPKNCRKPRIQRPKSRKAESCTSNCLTTCIYGGDGLPGQGLLLSRGPTVVFKDGFRSRRYCLVECSDICNLLKDEDYGP</sequence>
<evidence type="ECO:0000313" key="3">
    <source>
        <dbReference type="Proteomes" id="UP001345219"/>
    </source>
</evidence>
<evidence type="ECO:0000313" key="2">
    <source>
        <dbReference type="EMBL" id="KAK4756472.1"/>
    </source>
</evidence>